<keyword evidence="2" id="KW-1185">Reference proteome</keyword>
<evidence type="ECO:0000313" key="2">
    <source>
        <dbReference type="Proteomes" id="UP000761264"/>
    </source>
</evidence>
<sequence>MADQQCCVIVGVGPGLGAAVARRFAAAGYAVALASRNPDRLAPLVAEIAAAGGSARAYRADATDETEVTALFDAAEKDLGPIGVAVFNASGRVRKPIAEIEAQEFIDAWMRGCFGGFLVGREAARRMQPRNAGTILFTGATASVKAFPLSAGFAVAKYGLRALAESMARALQPEGIHVAHFVIDGAIGSDETNARLDPTAIAETYYQTHAQHPSAWSSSVELRPWTENF</sequence>
<proteinExistence type="predicted"/>
<evidence type="ECO:0000313" key="1">
    <source>
        <dbReference type="EMBL" id="NIA70792.1"/>
    </source>
</evidence>
<dbReference type="RefSeq" id="WP_167227766.1">
    <property type="nucleotide sequence ID" value="NZ_JAAQPH010000016.1"/>
</dbReference>
<reference evidence="1" key="1">
    <citation type="submission" date="2020-03" db="EMBL/GenBank/DDBJ databases">
        <title>Genome of Pelagibius litoralis DSM 21314T.</title>
        <authorList>
            <person name="Wang G."/>
        </authorList>
    </citation>
    <scope>NUCLEOTIDE SEQUENCE</scope>
    <source>
        <strain evidence="1">DSM 21314</strain>
    </source>
</reference>
<dbReference type="PANTHER" id="PTHR43431">
    <property type="entry name" value="OXIDOREDUCTASE, SHORT CHAIN DEHYDROGENASE/REDUCTASE FAMILY (AFU_ORTHOLOGUE AFUA_5G14000)"/>
    <property type="match status" value="1"/>
</dbReference>
<dbReference type="InterPro" id="IPR036291">
    <property type="entry name" value="NAD(P)-bd_dom_sf"/>
</dbReference>
<accession>A0A967F0G1</accession>
<dbReference type="EMBL" id="JAAQPH010000016">
    <property type="protein sequence ID" value="NIA70792.1"/>
    <property type="molecule type" value="Genomic_DNA"/>
</dbReference>
<dbReference type="Pfam" id="PF00106">
    <property type="entry name" value="adh_short"/>
    <property type="match status" value="1"/>
</dbReference>
<dbReference type="Proteomes" id="UP000761264">
    <property type="component" value="Unassembled WGS sequence"/>
</dbReference>
<gene>
    <name evidence="1" type="ORF">HBA54_19515</name>
</gene>
<dbReference type="AlphaFoldDB" id="A0A967F0G1"/>
<name>A0A967F0G1_9PROT</name>
<dbReference type="PRINTS" id="PR00081">
    <property type="entry name" value="GDHRDH"/>
</dbReference>
<comment type="caution">
    <text evidence="1">The sequence shown here is derived from an EMBL/GenBank/DDBJ whole genome shotgun (WGS) entry which is preliminary data.</text>
</comment>
<dbReference type="Gene3D" id="3.40.50.720">
    <property type="entry name" value="NAD(P)-binding Rossmann-like Domain"/>
    <property type="match status" value="1"/>
</dbReference>
<organism evidence="1 2">
    <name type="scientific">Pelagibius litoralis</name>
    <dbReference type="NCBI Taxonomy" id="374515"/>
    <lineage>
        <taxon>Bacteria</taxon>
        <taxon>Pseudomonadati</taxon>
        <taxon>Pseudomonadota</taxon>
        <taxon>Alphaproteobacteria</taxon>
        <taxon>Rhodospirillales</taxon>
        <taxon>Rhodovibrionaceae</taxon>
        <taxon>Pelagibius</taxon>
    </lineage>
</organism>
<dbReference type="PANTHER" id="PTHR43431:SF7">
    <property type="entry name" value="OXIDOREDUCTASE, SHORT CHAIN DEHYDROGENASE_REDUCTASE FAMILY (AFU_ORTHOLOGUE AFUA_5G14000)"/>
    <property type="match status" value="1"/>
</dbReference>
<dbReference type="InterPro" id="IPR002347">
    <property type="entry name" value="SDR_fam"/>
</dbReference>
<protein>
    <submittedName>
        <fullName evidence="1">SDR family NAD(P)-dependent oxidoreductase</fullName>
    </submittedName>
</protein>
<dbReference type="SUPFAM" id="SSF51735">
    <property type="entry name" value="NAD(P)-binding Rossmann-fold domains"/>
    <property type="match status" value="1"/>
</dbReference>